<dbReference type="PROSITE" id="PS51123">
    <property type="entry name" value="OMPA_2"/>
    <property type="match status" value="1"/>
</dbReference>
<accession>A0A6I3KQC3</accession>
<evidence type="ECO:0000256" key="1">
    <source>
        <dbReference type="PROSITE-ProRule" id="PRU00473"/>
    </source>
</evidence>
<dbReference type="Proteomes" id="UP000440694">
    <property type="component" value="Unassembled WGS sequence"/>
</dbReference>
<comment type="caution">
    <text evidence="4">The sequence shown here is derived from an EMBL/GenBank/DDBJ whole genome shotgun (WGS) entry which is preliminary data.</text>
</comment>
<feature type="region of interest" description="Disordered" evidence="2">
    <location>
        <begin position="1"/>
        <end position="41"/>
    </location>
</feature>
<proteinExistence type="predicted"/>
<dbReference type="InterPro" id="IPR006665">
    <property type="entry name" value="OmpA-like"/>
</dbReference>
<name>A0A6I3KQC3_9HYPH</name>
<dbReference type="Pfam" id="PF00691">
    <property type="entry name" value="OmpA"/>
    <property type="match status" value="1"/>
</dbReference>
<dbReference type="EMBL" id="WMBQ01000002">
    <property type="protein sequence ID" value="MTD95857.1"/>
    <property type="molecule type" value="Genomic_DNA"/>
</dbReference>
<feature type="compositionally biased region" description="Pro residues" evidence="2">
    <location>
        <begin position="1"/>
        <end position="10"/>
    </location>
</feature>
<dbReference type="Gene3D" id="3.30.1330.60">
    <property type="entry name" value="OmpA-like domain"/>
    <property type="match status" value="1"/>
</dbReference>
<reference evidence="4 5" key="1">
    <citation type="submission" date="2019-11" db="EMBL/GenBank/DDBJ databases">
        <title>Identification of a novel strain.</title>
        <authorList>
            <person name="Xu Q."/>
            <person name="Wang G."/>
        </authorList>
    </citation>
    <scope>NUCLEOTIDE SEQUENCE [LARGE SCALE GENOMIC DNA]</scope>
    <source>
        <strain evidence="5">xq</strain>
    </source>
</reference>
<dbReference type="PANTHER" id="PTHR30329:SF21">
    <property type="entry name" value="LIPOPROTEIN YIAD-RELATED"/>
    <property type="match status" value="1"/>
</dbReference>
<evidence type="ECO:0000256" key="2">
    <source>
        <dbReference type="SAM" id="MobiDB-lite"/>
    </source>
</evidence>
<dbReference type="InterPro" id="IPR050330">
    <property type="entry name" value="Bact_OuterMem_StrucFunc"/>
</dbReference>
<organism evidence="4 5">
    <name type="scientific">Hyphomicrobium album</name>
    <dbReference type="NCBI Taxonomy" id="2665159"/>
    <lineage>
        <taxon>Bacteria</taxon>
        <taxon>Pseudomonadati</taxon>
        <taxon>Pseudomonadota</taxon>
        <taxon>Alphaproteobacteria</taxon>
        <taxon>Hyphomicrobiales</taxon>
        <taxon>Hyphomicrobiaceae</taxon>
        <taxon>Hyphomicrobium</taxon>
    </lineage>
</organism>
<dbReference type="AlphaFoldDB" id="A0A6I3KQC3"/>
<evidence type="ECO:0000313" key="4">
    <source>
        <dbReference type="EMBL" id="MTD95857.1"/>
    </source>
</evidence>
<sequence length="315" mass="36348">MPPPPPPPPAAGGERAQGPAPKSIEDVKRRRRQRVEEGGKRTIIEEPGRTIVQEKGARPVIRADETERMRRSARDVRSEKRRDGGNVTIAVRPGGIEVFSEFDSSGRLTRRYRRGRDGRETNFIDNRRFRRGAPVHIDLGPLTLRMPRERYIVNYERASDDDIYDALMAGPVERLPRGYSLDEIRYNTYLRDRMRRVDLDTVTFDFGAWRVHPDQYNRLERIARAIHRVIDRRPDEVFLIEGHTDAVGSEIDNLTLSDRRAEEVAIILTDNFGVPFENLVTQGYGEEFLKVPTLQAERANRRVAVRRITPLMARD</sequence>
<feature type="compositionally biased region" description="Basic and acidic residues" evidence="2">
    <location>
        <begin position="23"/>
        <end position="41"/>
    </location>
</feature>
<evidence type="ECO:0000313" key="5">
    <source>
        <dbReference type="Proteomes" id="UP000440694"/>
    </source>
</evidence>
<feature type="domain" description="OmpA-like" evidence="3">
    <location>
        <begin position="191"/>
        <end position="315"/>
    </location>
</feature>
<dbReference type="CDD" id="cd07185">
    <property type="entry name" value="OmpA_C-like"/>
    <property type="match status" value="1"/>
</dbReference>
<keyword evidence="1" id="KW-0472">Membrane</keyword>
<dbReference type="PANTHER" id="PTHR30329">
    <property type="entry name" value="STATOR ELEMENT OF FLAGELLAR MOTOR COMPLEX"/>
    <property type="match status" value="1"/>
</dbReference>
<dbReference type="InterPro" id="IPR036737">
    <property type="entry name" value="OmpA-like_sf"/>
</dbReference>
<dbReference type="GO" id="GO:0016020">
    <property type="term" value="C:membrane"/>
    <property type="evidence" value="ECO:0007669"/>
    <property type="project" value="UniProtKB-UniRule"/>
</dbReference>
<evidence type="ECO:0000259" key="3">
    <source>
        <dbReference type="PROSITE" id="PS51123"/>
    </source>
</evidence>
<protein>
    <submittedName>
        <fullName evidence="4">OmpA family protein</fullName>
    </submittedName>
</protein>
<feature type="compositionally biased region" description="Low complexity" evidence="2">
    <location>
        <begin position="11"/>
        <end position="21"/>
    </location>
</feature>
<gene>
    <name evidence="4" type="ORF">GIW81_16080</name>
</gene>
<keyword evidence="5" id="KW-1185">Reference proteome</keyword>
<dbReference type="SUPFAM" id="SSF103088">
    <property type="entry name" value="OmpA-like"/>
    <property type="match status" value="1"/>
</dbReference>